<sequence>MRFASKFMSYFIYQEIPPLASIGFILEDTSLFQALIILQLAQYFVHHPIGKCSTFSITIAD</sequence>
<protein>
    <submittedName>
        <fullName evidence="1">Uncharacterized protein</fullName>
    </submittedName>
</protein>
<comment type="caution">
    <text evidence="1">The sequence shown here is derived from an EMBL/GenBank/DDBJ whole genome shotgun (WGS) entry which is preliminary data.</text>
</comment>
<dbReference type="Proteomes" id="UP000295600">
    <property type="component" value="Unassembled WGS sequence"/>
</dbReference>
<evidence type="ECO:0000313" key="2">
    <source>
        <dbReference type="Proteomes" id="UP000295600"/>
    </source>
</evidence>
<organism evidence="1 2">
    <name type="scientific">Prevotella heparinolytica</name>
    <dbReference type="NCBI Taxonomy" id="28113"/>
    <lineage>
        <taxon>Bacteria</taxon>
        <taxon>Pseudomonadati</taxon>
        <taxon>Bacteroidota</taxon>
        <taxon>Bacteroidia</taxon>
        <taxon>Bacteroidales</taxon>
        <taxon>Bacteroidaceae</taxon>
        <taxon>Bacteroides</taxon>
    </lineage>
</organism>
<dbReference type="AlphaFoldDB" id="A0A4R2LQ59"/>
<reference evidence="1 2" key="1">
    <citation type="submission" date="2019-03" db="EMBL/GenBank/DDBJ databases">
        <title>Genomic Encyclopedia of Type Strains, Phase IV (KMG-IV): sequencing the most valuable type-strain genomes for metagenomic binning, comparative biology and taxonomic classification.</title>
        <authorList>
            <person name="Goeker M."/>
        </authorList>
    </citation>
    <scope>NUCLEOTIDE SEQUENCE [LARGE SCALE GENOMIC DNA]</scope>
    <source>
        <strain evidence="1 2">DSM 23917</strain>
    </source>
</reference>
<gene>
    <name evidence="1" type="ORF">EV202_1449</name>
</gene>
<name>A0A4R2LQ59_9BACE</name>
<proteinExistence type="predicted"/>
<dbReference type="EMBL" id="SLXB01000044">
    <property type="protein sequence ID" value="TCO86123.1"/>
    <property type="molecule type" value="Genomic_DNA"/>
</dbReference>
<accession>A0A4R2LQ59</accession>
<evidence type="ECO:0000313" key="1">
    <source>
        <dbReference type="EMBL" id="TCO86123.1"/>
    </source>
</evidence>